<proteinExistence type="predicted"/>
<feature type="domain" description="Fibronectin type-III" evidence="2">
    <location>
        <begin position="474"/>
        <end position="565"/>
    </location>
</feature>
<dbReference type="InterPro" id="IPR050713">
    <property type="entry name" value="RTP_Phos/Ushers"/>
</dbReference>
<dbReference type="PaxDb" id="3218-PP1S162_117V6.2"/>
<accession>A9T487</accession>
<keyword evidence="5" id="KW-1185">Reference proteome</keyword>
<dbReference type="EnsemblPlants" id="Pp3c22_1540V3.1">
    <property type="protein sequence ID" value="Pp3c22_1540V3.1"/>
    <property type="gene ID" value="Pp3c22_1540"/>
</dbReference>
<feature type="region of interest" description="Disordered" evidence="1">
    <location>
        <begin position="35"/>
        <end position="143"/>
    </location>
</feature>
<feature type="region of interest" description="Disordered" evidence="1">
    <location>
        <begin position="847"/>
        <end position="901"/>
    </location>
</feature>
<evidence type="ECO:0000313" key="3">
    <source>
        <dbReference type="EMBL" id="PNR30254.1"/>
    </source>
</evidence>
<dbReference type="EMBL" id="ABEU02000022">
    <property type="protein sequence ID" value="PNR30254.1"/>
    <property type="molecule type" value="Genomic_DNA"/>
</dbReference>
<dbReference type="eggNOG" id="ENOG502QRT8">
    <property type="taxonomic scope" value="Eukaryota"/>
</dbReference>
<dbReference type="RefSeq" id="XP_024360224.1">
    <property type="nucleotide sequence ID" value="XM_024504456.2"/>
</dbReference>
<evidence type="ECO:0000259" key="2">
    <source>
        <dbReference type="PROSITE" id="PS50853"/>
    </source>
</evidence>
<dbReference type="Pfam" id="PF00041">
    <property type="entry name" value="fn3"/>
    <property type="match status" value="6"/>
</dbReference>
<dbReference type="SMART" id="SM00060">
    <property type="entry name" value="FN3"/>
    <property type="match status" value="8"/>
</dbReference>
<reference evidence="4" key="3">
    <citation type="submission" date="2020-12" db="UniProtKB">
        <authorList>
            <consortium name="EnsemblPlants"/>
        </authorList>
    </citation>
    <scope>IDENTIFICATION</scope>
</reference>
<feature type="domain" description="Fibronectin type-III" evidence="2">
    <location>
        <begin position="666"/>
        <end position="770"/>
    </location>
</feature>
<feature type="domain" description="Fibronectin type-III" evidence="2">
    <location>
        <begin position="774"/>
        <end position="870"/>
    </location>
</feature>
<reference evidence="3 5" key="2">
    <citation type="journal article" date="2018" name="Plant J.">
        <title>The Physcomitrella patens chromosome-scale assembly reveals moss genome structure and evolution.</title>
        <authorList>
            <person name="Lang D."/>
            <person name="Ullrich K.K."/>
            <person name="Murat F."/>
            <person name="Fuchs J."/>
            <person name="Jenkins J."/>
            <person name="Haas F.B."/>
            <person name="Piednoel M."/>
            <person name="Gundlach H."/>
            <person name="Van Bel M."/>
            <person name="Meyberg R."/>
            <person name="Vives C."/>
            <person name="Morata J."/>
            <person name="Symeonidi A."/>
            <person name="Hiss M."/>
            <person name="Muchero W."/>
            <person name="Kamisugi Y."/>
            <person name="Saleh O."/>
            <person name="Blanc G."/>
            <person name="Decker E.L."/>
            <person name="van Gessel N."/>
            <person name="Grimwood J."/>
            <person name="Hayes R.D."/>
            <person name="Graham S.W."/>
            <person name="Gunter L.E."/>
            <person name="McDaniel S.F."/>
            <person name="Hoernstein S.N.W."/>
            <person name="Larsson A."/>
            <person name="Li F.W."/>
            <person name="Perroud P.F."/>
            <person name="Phillips J."/>
            <person name="Ranjan P."/>
            <person name="Rokshar D.S."/>
            <person name="Rothfels C.J."/>
            <person name="Schneider L."/>
            <person name="Shu S."/>
            <person name="Stevenson D.W."/>
            <person name="Thummler F."/>
            <person name="Tillich M."/>
            <person name="Villarreal Aguilar J.C."/>
            <person name="Widiez T."/>
            <person name="Wong G.K."/>
            <person name="Wymore A."/>
            <person name="Zhang Y."/>
            <person name="Zimmer A.D."/>
            <person name="Quatrano R.S."/>
            <person name="Mayer K.F.X."/>
            <person name="Goodstein D."/>
            <person name="Casacuberta J.M."/>
            <person name="Vandepoele K."/>
            <person name="Reski R."/>
            <person name="Cuming A.C."/>
            <person name="Tuskan G.A."/>
            <person name="Maumus F."/>
            <person name="Salse J."/>
            <person name="Schmutz J."/>
            <person name="Rensing S.A."/>
        </authorList>
    </citation>
    <scope>NUCLEOTIDE SEQUENCE [LARGE SCALE GENOMIC DNA]</scope>
    <source>
        <strain evidence="4 5">cv. Gransden 2004</strain>
    </source>
</reference>
<dbReference type="STRING" id="3218.A9T487"/>
<dbReference type="KEGG" id="ppp:112274743"/>
<feature type="region of interest" description="Disordered" evidence="1">
    <location>
        <begin position="566"/>
        <end position="593"/>
    </location>
</feature>
<evidence type="ECO:0000313" key="4">
    <source>
        <dbReference type="EnsemblPlants" id="Pp3c22_1540V3.1"/>
    </source>
</evidence>
<dbReference type="CDD" id="cd00063">
    <property type="entry name" value="FN3"/>
    <property type="match status" value="8"/>
</dbReference>
<organism evidence="3">
    <name type="scientific">Physcomitrium patens</name>
    <name type="common">Spreading-leaved earth moss</name>
    <name type="synonym">Physcomitrella patens</name>
    <dbReference type="NCBI Taxonomy" id="3218"/>
    <lineage>
        <taxon>Eukaryota</taxon>
        <taxon>Viridiplantae</taxon>
        <taxon>Streptophyta</taxon>
        <taxon>Embryophyta</taxon>
        <taxon>Bryophyta</taxon>
        <taxon>Bryophytina</taxon>
        <taxon>Bryopsida</taxon>
        <taxon>Funariidae</taxon>
        <taxon>Funariales</taxon>
        <taxon>Funariaceae</taxon>
        <taxon>Physcomitrium</taxon>
    </lineage>
</organism>
<feature type="domain" description="Fibronectin type-III" evidence="2">
    <location>
        <begin position="988"/>
        <end position="1116"/>
    </location>
</feature>
<feature type="compositionally biased region" description="Gly residues" evidence="1">
    <location>
        <begin position="42"/>
        <end position="57"/>
    </location>
</feature>
<dbReference type="Gene3D" id="2.60.40.10">
    <property type="entry name" value="Immunoglobulins"/>
    <property type="match status" value="8"/>
</dbReference>
<dbReference type="GeneID" id="112274743"/>
<evidence type="ECO:0000256" key="1">
    <source>
        <dbReference type="SAM" id="MobiDB-lite"/>
    </source>
</evidence>
<evidence type="ECO:0000313" key="5">
    <source>
        <dbReference type="Proteomes" id="UP000006727"/>
    </source>
</evidence>
<dbReference type="OrthoDB" id="443915at2759"/>
<dbReference type="PROSITE" id="PS50853">
    <property type="entry name" value="FN3"/>
    <property type="match status" value="8"/>
</dbReference>
<dbReference type="InterPro" id="IPR003961">
    <property type="entry name" value="FN3_dom"/>
</dbReference>
<dbReference type="Proteomes" id="UP000006727">
    <property type="component" value="Chromosome 22"/>
</dbReference>
<feature type="compositionally biased region" description="Basic and acidic residues" evidence="1">
    <location>
        <begin position="59"/>
        <end position="78"/>
    </location>
</feature>
<feature type="domain" description="Fibronectin type-III" evidence="2">
    <location>
        <begin position="569"/>
        <end position="662"/>
    </location>
</feature>
<gene>
    <name evidence="4" type="primary">LOC112274743</name>
    <name evidence="3" type="ORF">PHYPA_026570</name>
</gene>
<feature type="domain" description="Fibronectin type-III" evidence="2">
    <location>
        <begin position="1120"/>
        <end position="1212"/>
    </location>
</feature>
<feature type="domain" description="Fibronectin type-III" evidence="2">
    <location>
        <begin position="886"/>
        <end position="984"/>
    </location>
</feature>
<dbReference type="GO" id="GO:0016020">
    <property type="term" value="C:membrane"/>
    <property type="evidence" value="ECO:0007669"/>
    <property type="project" value="UniProtKB-SubCell"/>
</dbReference>
<dbReference type="PANTHER" id="PTHR46957:SF3">
    <property type="entry name" value="CYTOKINE RECEPTOR"/>
    <property type="match status" value="1"/>
</dbReference>
<dbReference type="InterPro" id="IPR036116">
    <property type="entry name" value="FN3_sf"/>
</dbReference>
<protein>
    <recommendedName>
        <fullName evidence="2">Fibronectin type-III domain-containing protein</fullName>
    </recommendedName>
</protein>
<feature type="domain" description="Fibronectin type-III" evidence="2">
    <location>
        <begin position="367"/>
        <end position="470"/>
    </location>
</feature>
<feature type="compositionally biased region" description="Polar residues" evidence="1">
    <location>
        <begin position="885"/>
        <end position="894"/>
    </location>
</feature>
<name>A9T487_PHYPA</name>
<dbReference type="Gramene" id="Pp3c22_1540V3.1">
    <property type="protein sequence ID" value="Pp3c22_1540V3.1"/>
    <property type="gene ID" value="Pp3c22_1540"/>
</dbReference>
<dbReference type="HOGENOM" id="CLU_269755_0_0_1"/>
<dbReference type="EnsemblPlants" id="Pp3c22_1540V3.2">
    <property type="protein sequence ID" value="Pp3c22_1540V3.2"/>
    <property type="gene ID" value="Pp3c22_1540"/>
</dbReference>
<dbReference type="Gramene" id="Pp3c22_1540V3.2">
    <property type="protein sequence ID" value="Pp3c22_1540V3.2"/>
    <property type="gene ID" value="Pp3c22_1540"/>
</dbReference>
<dbReference type="InterPro" id="IPR013783">
    <property type="entry name" value="Ig-like_fold"/>
</dbReference>
<reference evidence="3 5" key="1">
    <citation type="journal article" date="2008" name="Science">
        <title>The Physcomitrella genome reveals evolutionary insights into the conquest of land by plants.</title>
        <authorList>
            <person name="Rensing S."/>
            <person name="Lang D."/>
            <person name="Zimmer A."/>
            <person name="Terry A."/>
            <person name="Salamov A."/>
            <person name="Shapiro H."/>
            <person name="Nishiyama T."/>
            <person name="Perroud P.-F."/>
            <person name="Lindquist E."/>
            <person name="Kamisugi Y."/>
            <person name="Tanahashi T."/>
            <person name="Sakakibara K."/>
            <person name="Fujita T."/>
            <person name="Oishi K."/>
            <person name="Shin-I T."/>
            <person name="Kuroki Y."/>
            <person name="Toyoda A."/>
            <person name="Suzuki Y."/>
            <person name="Hashimoto A."/>
            <person name="Yamaguchi K."/>
            <person name="Sugano A."/>
            <person name="Kohara Y."/>
            <person name="Fujiyama A."/>
            <person name="Anterola A."/>
            <person name="Aoki S."/>
            <person name="Ashton N."/>
            <person name="Barbazuk W.B."/>
            <person name="Barker E."/>
            <person name="Bennetzen J."/>
            <person name="Bezanilla M."/>
            <person name="Blankenship R."/>
            <person name="Cho S.H."/>
            <person name="Dutcher S."/>
            <person name="Estelle M."/>
            <person name="Fawcett J.A."/>
            <person name="Gundlach H."/>
            <person name="Hanada K."/>
            <person name="Heyl A."/>
            <person name="Hicks K.A."/>
            <person name="Hugh J."/>
            <person name="Lohr M."/>
            <person name="Mayer K."/>
            <person name="Melkozernov A."/>
            <person name="Murata T."/>
            <person name="Nelson D."/>
            <person name="Pils B."/>
            <person name="Prigge M."/>
            <person name="Reiss B."/>
            <person name="Renner T."/>
            <person name="Rombauts S."/>
            <person name="Rushton P."/>
            <person name="Sanderfoot A."/>
            <person name="Schween G."/>
            <person name="Shiu S.-H."/>
            <person name="Stueber K."/>
            <person name="Theodoulou F.L."/>
            <person name="Tu H."/>
            <person name="Van de Peer Y."/>
            <person name="Verrier P.J."/>
            <person name="Waters E."/>
            <person name="Wood A."/>
            <person name="Yang L."/>
            <person name="Cove D."/>
            <person name="Cuming A."/>
            <person name="Hasebe M."/>
            <person name="Lucas S."/>
            <person name="Mishler D.B."/>
            <person name="Reski R."/>
            <person name="Grigoriev I."/>
            <person name="Quatrano R.S."/>
            <person name="Boore J.L."/>
        </authorList>
    </citation>
    <scope>NUCLEOTIDE SEQUENCE [LARGE SCALE GENOMIC DNA]</scope>
    <source>
        <strain evidence="4 5">cv. Gransden 2004</strain>
    </source>
</reference>
<sequence>MNQLPEEEGVEEARRESNVIAIGGGVFCFGSIPAVLDAGRSNGNGGVSDGNGNGNGIEIGREREEDVGESDKGGRGETPRSNGGAREEDDERGEVDMERENAMSESENGGACRGSGMNRSGGVEEIEMSPGEQEAEGKGRSADKMVRTDALSLNASGAIIDRSLRSGRESAMNVERPACEVVQSVEPGAEDSNLVPEVNGSMCGDAQSKALDERSIDIGSVASEVADQDCGRIESSTVNEDGELRVKCRPRPLPPVVTSADERSIALSWVGCPEEVSYYLDYACSEVSMVQKKDRNSIATGRELGHKWTSIFCGDDRSYKVYDLKPGTSYSFRLRVTPIVVSPSATLPSPSLSDIAIFCTKPAAPSPPLELVLVNRARTSLKVKWTKPTETGGLPLEYVVEMNPPPGKDSVNGVYPSTLDEFVGVYNGKEEAVKVTRLLPGTLYKFRVLAVNSVGHSEFSKVYSFQTAASVPAAPEAPTLVTATATSMIVEWQEPSNSGSPITEYTLEHDDGDSGPFVTAYTGRQLCYTMEGLKSGHVYRVRVMAHNEKGKGPFSRPGELLTNFASPSPPAPPSIRERSTTSITISWGPSERDGGSPITAYEVEMKRFMRNNWTAVMYYGSCTTYTVTGLCPGELIGVRVRAVNLMGKSGWCSEARFGTLPGLPEAPSDPVAVDVGSRSIVLEWCPPVHDGGSQIVCYRLEAIIRKEDATSIGSVQDEESRVLAVYRSEKCRFKISGLEPGASYCFQVQAVNKLGAGPYSGLSVLTTLSGPPAAPEPPVAARKASANSISLRWSPPCSNGAPIELYSLQMVVLGYGEKCISGCDDSTTSGCDIQGGDISSLANQRVHSDSFSPFSDGPPHSPSHSTSSDSSRGTSTWESEKSSQKNRTSPSYAGTSEDEHDVHGVQYKRSVDGQVTLFRPFDLGLIINGARSNVALCDAYSGPSTAYTVNKLQPHTSYAFRLQARNAAGLSEFSAFSIMMTSPAAPCAPCPPVVIEETSSSLTIRWEVPEQDNGSPVFRFTLEMLKVEFDGEGMLPKERSSQVLSNQKKSSKKKMTKKEAIVLQTSVWNPVYDGSGLRHEVSDLLPGKKYTFRVIAHNLLGMSPPSLVTEATTLPSAPGAPAPPTFSRVTPTSVHIKWSSPTRTNGDPVRSYMLMMDDGQGGPLAKVHVGGSTSYKAMKLQPASRYRVAVQSFNNFGAGELSDIAVIELPMAPPPAPSTPKVDFPIEGGQAPLVLVNKPRPSLLEFMEVVNSFKQVSRNVQQPWSLQIRRWLSGIGVSVTLLAAIIANR</sequence>
<dbReference type="OMA" id="NACEIAW"/>
<dbReference type="PANTHER" id="PTHR46957">
    <property type="entry name" value="CYTOKINE RECEPTOR"/>
    <property type="match status" value="1"/>
</dbReference>
<dbReference type="SUPFAM" id="SSF49265">
    <property type="entry name" value="Fibronectin type III"/>
    <property type="match status" value="5"/>
</dbReference>
<feature type="compositionally biased region" description="Low complexity" evidence="1">
    <location>
        <begin position="849"/>
        <end position="876"/>
    </location>
</feature>
<dbReference type="PRINTS" id="PR00014">
    <property type="entry name" value="FNTYPEIII"/>
</dbReference>